<feature type="transmembrane region" description="Helical" evidence="1">
    <location>
        <begin position="100"/>
        <end position="132"/>
    </location>
</feature>
<evidence type="ECO:0000313" key="2">
    <source>
        <dbReference type="EMBL" id="KAF5357333.1"/>
    </source>
</evidence>
<protein>
    <submittedName>
        <fullName evidence="2">Uncharacterized protein</fullName>
    </submittedName>
</protein>
<evidence type="ECO:0000256" key="1">
    <source>
        <dbReference type="SAM" id="Phobius"/>
    </source>
</evidence>
<keyword evidence="3" id="KW-1185">Reference proteome</keyword>
<comment type="caution">
    <text evidence="2">The sequence shown here is derived from an EMBL/GenBank/DDBJ whole genome shotgun (WGS) entry which is preliminary data.</text>
</comment>
<keyword evidence="1" id="KW-0472">Membrane</keyword>
<organism evidence="2 3">
    <name type="scientific">Tetrapyrgos nigripes</name>
    <dbReference type="NCBI Taxonomy" id="182062"/>
    <lineage>
        <taxon>Eukaryota</taxon>
        <taxon>Fungi</taxon>
        <taxon>Dikarya</taxon>
        <taxon>Basidiomycota</taxon>
        <taxon>Agaricomycotina</taxon>
        <taxon>Agaricomycetes</taxon>
        <taxon>Agaricomycetidae</taxon>
        <taxon>Agaricales</taxon>
        <taxon>Marasmiineae</taxon>
        <taxon>Marasmiaceae</taxon>
        <taxon>Tetrapyrgos</taxon>
    </lineage>
</organism>
<accession>A0A8H5G2Y2</accession>
<feature type="transmembrane region" description="Helical" evidence="1">
    <location>
        <begin position="59"/>
        <end position="88"/>
    </location>
</feature>
<dbReference type="AlphaFoldDB" id="A0A8H5G2Y2"/>
<dbReference type="Proteomes" id="UP000559256">
    <property type="component" value="Unassembled WGS sequence"/>
</dbReference>
<feature type="transmembrane region" description="Helical" evidence="1">
    <location>
        <begin position="184"/>
        <end position="204"/>
    </location>
</feature>
<keyword evidence="1" id="KW-0812">Transmembrane</keyword>
<reference evidence="2 3" key="1">
    <citation type="journal article" date="2020" name="ISME J.">
        <title>Uncovering the hidden diversity of litter-decomposition mechanisms in mushroom-forming fungi.</title>
        <authorList>
            <person name="Floudas D."/>
            <person name="Bentzer J."/>
            <person name="Ahren D."/>
            <person name="Johansson T."/>
            <person name="Persson P."/>
            <person name="Tunlid A."/>
        </authorList>
    </citation>
    <scope>NUCLEOTIDE SEQUENCE [LARGE SCALE GENOMIC DNA]</scope>
    <source>
        <strain evidence="2 3">CBS 291.85</strain>
    </source>
</reference>
<sequence length="404" mass="44723">MMALSPVSPCTSSQSCTLNRFGFFRLIYISCRAFQNFTELSEMGLAISGSKVFSVQVALLAPIISLTLAAAIFGFYVLLFGLSTYFLCKNKQIVRRRLHLTWTTFLFLISTFGALINASSGIMDAVVMYTAVSTQDFTQFIKHSSSDRTQEIISGLTYSTLIAVNLVADAVLINRCYLVWGRKISVIVLPILAAFGVNSIGLMADIMTTQGQNDTSEANFQLFLTGINYRLTFYYANAVVNFVVTMLIAGRIWWVGRRTMRYSTYWGRIINDKYKAIFAISYIFHSPLSFSGLLRHFIRLECGVIYPISLVAHAAVEGNVDKISIPVNLTPTVIQLAGVVPTLILVTVFLGKSISEKLLDLQNIETTLQNNGLQALESVGSTTSEVDSNRNSNIVFSSLTGKRR</sequence>
<feature type="transmembrane region" description="Helical" evidence="1">
    <location>
        <begin position="276"/>
        <end position="298"/>
    </location>
</feature>
<keyword evidence="1" id="KW-1133">Transmembrane helix</keyword>
<feature type="transmembrane region" description="Helical" evidence="1">
    <location>
        <begin position="152"/>
        <end position="172"/>
    </location>
</feature>
<feature type="transmembrane region" description="Helical" evidence="1">
    <location>
        <begin position="233"/>
        <end position="255"/>
    </location>
</feature>
<dbReference type="OrthoDB" id="3039972at2759"/>
<evidence type="ECO:0000313" key="3">
    <source>
        <dbReference type="Proteomes" id="UP000559256"/>
    </source>
</evidence>
<proteinExistence type="predicted"/>
<dbReference type="EMBL" id="JAACJM010000052">
    <property type="protein sequence ID" value="KAF5357333.1"/>
    <property type="molecule type" value="Genomic_DNA"/>
</dbReference>
<name>A0A8H5G2Y2_9AGAR</name>
<feature type="transmembrane region" description="Helical" evidence="1">
    <location>
        <begin position="333"/>
        <end position="351"/>
    </location>
</feature>
<gene>
    <name evidence="2" type="ORF">D9758_005827</name>
</gene>